<sequence length="326" mass="35316">MKNFKISKVIGSFILLLVLGITTYAAGVRYISIATSSAGGAFSIIGTAMSDIINKNDPNVSANIEITGGSSENILLAKNKNVELAMTASDVLALALEGKGSFEGKKIDKDDLRGVMGGHMTTLQVYTLRDGKIKSFKDLKGKKIAVGPAGSVAGDAMKTIMDAYGYEINKDWKPEYLSHGDGAEALTDGNVDAVCIMSTLPASPVTTAAASKPIRLLELEKEYFDKIMTECPYYIPAKIDADVYNGQDEKVEYTFGSASILITYKDMPEEDIYNMAKALFENNELLVAAYPQCNEWNIENATRGLEGLVEMHPGVIKYLKEKGVMN</sequence>
<dbReference type="Pfam" id="PF16868">
    <property type="entry name" value="NMT1_3"/>
    <property type="match status" value="1"/>
</dbReference>
<protein>
    <submittedName>
        <fullName evidence="1">TRAP transporter solute receptor, TAXI family</fullName>
    </submittedName>
</protein>
<dbReference type="Proteomes" id="UP000249008">
    <property type="component" value="Chromosome 1"/>
</dbReference>
<name>A0AAX1TLV4_9FUSO</name>
<dbReference type="PANTHER" id="PTHR42941">
    <property type="entry name" value="SLL1037 PROTEIN"/>
    <property type="match status" value="1"/>
</dbReference>
<dbReference type="EMBL" id="LS483487">
    <property type="protein sequence ID" value="SQJ00131.1"/>
    <property type="molecule type" value="Genomic_DNA"/>
</dbReference>
<dbReference type="AlphaFoldDB" id="A0AAX1TLV4"/>
<dbReference type="GeneID" id="78455077"/>
<reference evidence="1 2" key="1">
    <citation type="submission" date="2018-06" db="EMBL/GenBank/DDBJ databases">
        <authorList>
            <consortium name="Pathogen Informatics"/>
            <person name="Doyle S."/>
        </authorList>
    </citation>
    <scope>NUCLEOTIDE SEQUENCE [LARGE SCALE GENOMIC DNA]</scope>
    <source>
        <strain evidence="1 2">NCTC12112</strain>
    </source>
</reference>
<evidence type="ECO:0000313" key="2">
    <source>
        <dbReference type="Proteomes" id="UP000249008"/>
    </source>
</evidence>
<keyword evidence="1" id="KW-0675">Receptor</keyword>
<evidence type="ECO:0000313" key="1">
    <source>
        <dbReference type="EMBL" id="SQJ00131.1"/>
    </source>
</evidence>
<proteinExistence type="predicted"/>
<organism evidence="1 2">
    <name type="scientific">Fusobacterium ulcerans</name>
    <dbReference type="NCBI Taxonomy" id="861"/>
    <lineage>
        <taxon>Bacteria</taxon>
        <taxon>Fusobacteriati</taxon>
        <taxon>Fusobacteriota</taxon>
        <taxon>Fusobacteriia</taxon>
        <taxon>Fusobacteriales</taxon>
        <taxon>Fusobacteriaceae</taxon>
        <taxon>Fusobacterium</taxon>
    </lineage>
</organism>
<dbReference type="CDD" id="cd13520">
    <property type="entry name" value="PBP2_TAXI_TRAP"/>
    <property type="match status" value="1"/>
</dbReference>
<dbReference type="KEGG" id="ful:C4N20_09655"/>
<accession>A0AAX1TLV4</accession>
<dbReference type="SUPFAM" id="SSF53850">
    <property type="entry name" value="Periplasmic binding protein-like II"/>
    <property type="match status" value="1"/>
</dbReference>
<gene>
    <name evidence="1" type="ORF">NCTC12112_00486</name>
</gene>
<dbReference type="PANTHER" id="PTHR42941:SF1">
    <property type="entry name" value="SLL1037 PROTEIN"/>
    <property type="match status" value="1"/>
</dbReference>
<dbReference type="Gene3D" id="3.40.190.10">
    <property type="entry name" value="Periplasmic binding protein-like II"/>
    <property type="match status" value="2"/>
</dbReference>
<dbReference type="InterPro" id="IPR011852">
    <property type="entry name" value="TRAP_TAXI"/>
</dbReference>
<dbReference type="NCBIfam" id="TIGR02122">
    <property type="entry name" value="TRAP_TAXI"/>
    <property type="match status" value="1"/>
</dbReference>
<dbReference type="RefSeq" id="WP_005979482.1">
    <property type="nucleotide sequence ID" value="NZ_CABKNW010000004.1"/>
</dbReference>